<evidence type="ECO:0000313" key="2">
    <source>
        <dbReference type="EMBL" id="OXS76753.1"/>
    </source>
</evidence>
<dbReference type="AlphaFoldDB" id="A0A1N6ZNB7"/>
<dbReference type="InterPro" id="IPR004699">
    <property type="entry name" value="PTS_IID_sorb"/>
</dbReference>
<accession>A0A1N6ZNB7</accession>
<dbReference type="GO" id="GO:0016020">
    <property type="term" value="C:membrane"/>
    <property type="evidence" value="ECO:0007669"/>
    <property type="project" value="InterPro"/>
</dbReference>
<reference evidence="1" key="3">
    <citation type="submission" date="2017-03" db="EMBL/GenBank/DDBJ databases">
        <authorList>
            <person name="Dastager S.G."/>
            <person name="Neurgaonkar P.S."/>
            <person name="Dharne M.S."/>
        </authorList>
    </citation>
    <scope>NUCLEOTIDE SEQUENCE</scope>
    <source>
        <strain evidence="1">DSM 25145</strain>
    </source>
</reference>
<dbReference type="RefSeq" id="WP_276206298.1">
    <property type="nucleotide sequence ID" value="NZ_FTLX01000006.1"/>
</dbReference>
<dbReference type="Proteomes" id="UP000215545">
    <property type="component" value="Unassembled WGS sequence"/>
</dbReference>
<evidence type="ECO:0000313" key="3">
    <source>
        <dbReference type="EMBL" id="SIR28360.1"/>
    </source>
</evidence>
<reference evidence="3 5" key="1">
    <citation type="submission" date="2017-01" db="EMBL/GenBank/DDBJ databases">
        <authorList>
            <person name="Mah S.A."/>
            <person name="Swanson W.J."/>
            <person name="Moy G.W."/>
            <person name="Vacquier V.D."/>
        </authorList>
    </citation>
    <scope>NUCLEOTIDE SEQUENCE [LARGE SCALE GENOMIC DNA]</scope>
    <source>
        <strain evidence="3 5">NIO-1016</strain>
    </source>
</reference>
<organism evidence="3 5">
    <name type="scientific">Domibacillus enclensis</name>
    <dbReference type="NCBI Taxonomy" id="1017273"/>
    <lineage>
        <taxon>Bacteria</taxon>
        <taxon>Bacillati</taxon>
        <taxon>Bacillota</taxon>
        <taxon>Bacilli</taxon>
        <taxon>Bacillales</taxon>
        <taxon>Bacillaceae</taxon>
        <taxon>Domibacillus</taxon>
    </lineage>
</organism>
<dbReference type="GO" id="GO:0009401">
    <property type="term" value="P:phosphoenolpyruvate-dependent sugar phosphotransferase system"/>
    <property type="evidence" value="ECO:0007669"/>
    <property type="project" value="InterPro"/>
</dbReference>
<dbReference type="EMBL" id="MWSK01000015">
    <property type="protein sequence ID" value="OXS73443.1"/>
    <property type="molecule type" value="Genomic_DNA"/>
</dbReference>
<evidence type="ECO:0000313" key="1">
    <source>
        <dbReference type="EMBL" id="OXS73443.1"/>
    </source>
</evidence>
<dbReference type="EMBL" id="MWSK01000006">
    <property type="protein sequence ID" value="OXS76753.1"/>
    <property type="molecule type" value="Genomic_DNA"/>
</dbReference>
<sequence>MDFLVKFAEGFIGMFQKGGETFMGMFTGIIP</sequence>
<dbReference type="EMBL" id="FTLX01000015">
    <property type="protein sequence ID" value="SIR66395.1"/>
    <property type="molecule type" value="Genomic_DNA"/>
</dbReference>
<reference evidence="6" key="2">
    <citation type="submission" date="2017-03" db="EMBL/GenBank/DDBJ databases">
        <title>Bacillus sp. V-88(T) DSM27956, whole genome shotgun sequencing project.</title>
        <authorList>
            <person name="Dastager S.G."/>
            <person name="Neurgaonkar P.S."/>
            <person name="Dharne M.S."/>
        </authorList>
    </citation>
    <scope>NUCLEOTIDE SEQUENCE [LARGE SCALE GENOMIC DNA]</scope>
    <source>
        <strain evidence="6">DSM 25145</strain>
    </source>
</reference>
<dbReference type="EMBL" id="FTLX01000006">
    <property type="protein sequence ID" value="SIR28360.1"/>
    <property type="molecule type" value="Genomic_DNA"/>
</dbReference>
<gene>
    <name evidence="2" type="ORF">B1B05_13925</name>
    <name evidence="1" type="ORF">B1B05_18530</name>
    <name evidence="3" type="ORF">SAMN05443094_106276</name>
    <name evidence="4" type="ORF">SAMN05443094_11536</name>
</gene>
<evidence type="ECO:0000313" key="5">
    <source>
        <dbReference type="Proteomes" id="UP000186385"/>
    </source>
</evidence>
<name>A0A1N6ZNB7_9BACI</name>
<evidence type="ECO:0000313" key="4">
    <source>
        <dbReference type="EMBL" id="SIR66395.1"/>
    </source>
</evidence>
<dbReference type="Proteomes" id="UP000186385">
    <property type="component" value="Unassembled WGS sequence"/>
</dbReference>
<feature type="non-terminal residue" evidence="3">
    <location>
        <position position="31"/>
    </location>
</feature>
<dbReference type="Pfam" id="PF03608">
    <property type="entry name" value="EII-GUT"/>
    <property type="match status" value="1"/>
</dbReference>
<proteinExistence type="predicted"/>
<protein>
    <submittedName>
        <fullName evidence="1">PTS sorbitol transporter subunit IIC</fullName>
    </submittedName>
    <submittedName>
        <fullName evidence="3">PTS system enzyme II sorbitol-specific factor</fullName>
    </submittedName>
</protein>
<keyword evidence="6" id="KW-1185">Reference proteome</keyword>
<evidence type="ECO:0000313" key="6">
    <source>
        <dbReference type="Proteomes" id="UP000215545"/>
    </source>
</evidence>